<proteinExistence type="inferred from homology"/>
<evidence type="ECO:0000256" key="6">
    <source>
        <dbReference type="SAM" id="MobiDB-lite"/>
    </source>
</evidence>
<dbReference type="Pfam" id="PF24160">
    <property type="entry name" value="UVB_sens_C"/>
    <property type="match status" value="1"/>
</dbReference>
<dbReference type="AlphaFoldDB" id="A0A507E4Z3"/>
<keyword evidence="5" id="KW-0472">Membrane</keyword>
<dbReference type="Pfam" id="PF04884">
    <property type="entry name" value="UVB_sens_prot"/>
    <property type="match status" value="1"/>
</dbReference>
<feature type="region of interest" description="Disordered" evidence="6">
    <location>
        <begin position="279"/>
        <end position="310"/>
    </location>
</feature>
<evidence type="ECO:0000256" key="5">
    <source>
        <dbReference type="ARBA" id="ARBA00023136"/>
    </source>
</evidence>
<keyword evidence="3" id="KW-0812">Transmembrane</keyword>
<sequence length="358" mass="38977">MLSSIGVGSTAAAGGAVAIQWILKDGIGEIGKLFFIERFARSFDSHPKTWKLVGEVASLSGAFLQLCTVLAPSSWFLGLASTGYALRSIHFSIFGATHMTFTRNFALKGNVGDLVAKDDSQMSVSHLSGLLLGVTLLSFSPSPVFLFSMFGILTPIHFAMTIALLRAANFEVLNQTTLSVICSMFVKTGNVPSMHDIKPHVKTFGEWIKNKEEIAAIDIAAEASAITHLGSILAILKEENYLLSIPETRTSTIHIPLHTSATPHDVIRATLHATHFHHHLFNTPTSPPSTSQPSSPTSPMGGRTGQSASTERALALLAESKRWTEARFPQFISDVDYKDWQSDAVFWGDSGRRVEWPR</sequence>
<accession>A0A507E4Z3</accession>
<keyword evidence="4" id="KW-1133">Transmembrane helix</keyword>
<dbReference type="InterPro" id="IPR054549">
    <property type="entry name" value="UVB_sens_RUS_dom"/>
</dbReference>
<dbReference type="GO" id="GO:0016020">
    <property type="term" value="C:membrane"/>
    <property type="evidence" value="ECO:0007669"/>
    <property type="project" value="UniProtKB-SubCell"/>
</dbReference>
<evidence type="ECO:0000313" key="9">
    <source>
        <dbReference type="EMBL" id="TPX58457.1"/>
    </source>
</evidence>
<evidence type="ECO:0000256" key="4">
    <source>
        <dbReference type="ARBA" id="ARBA00022989"/>
    </source>
</evidence>
<evidence type="ECO:0000259" key="7">
    <source>
        <dbReference type="Pfam" id="PF04884"/>
    </source>
</evidence>
<evidence type="ECO:0000259" key="8">
    <source>
        <dbReference type="Pfam" id="PF24160"/>
    </source>
</evidence>
<dbReference type="InterPro" id="IPR006968">
    <property type="entry name" value="RUS_fam"/>
</dbReference>
<evidence type="ECO:0008006" key="11">
    <source>
        <dbReference type="Google" id="ProtNLM"/>
    </source>
</evidence>
<keyword evidence="10" id="KW-1185">Reference proteome</keyword>
<evidence type="ECO:0000256" key="1">
    <source>
        <dbReference type="ARBA" id="ARBA00004370"/>
    </source>
</evidence>
<dbReference type="EMBL" id="QEAQ01000036">
    <property type="protein sequence ID" value="TPX58457.1"/>
    <property type="molecule type" value="Genomic_DNA"/>
</dbReference>
<evidence type="ECO:0000256" key="3">
    <source>
        <dbReference type="ARBA" id="ARBA00022692"/>
    </source>
</evidence>
<feature type="compositionally biased region" description="Low complexity" evidence="6">
    <location>
        <begin position="281"/>
        <end position="299"/>
    </location>
</feature>
<feature type="domain" description="Root UVB sensitive protein C-terminal" evidence="8">
    <location>
        <begin position="236"/>
        <end position="356"/>
    </location>
</feature>
<name>A0A507E4Z3_9FUNG</name>
<dbReference type="Proteomes" id="UP000318582">
    <property type="component" value="Unassembled WGS sequence"/>
</dbReference>
<reference evidence="9 10" key="1">
    <citation type="journal article" date="2019" name="Sci. Rep.">
        <title>Comparative genomics of chytrid fungi reveal insights into the obligate biotrophic and pathogenic lifestyle of Synchytrium endobioticum.</title>
        <authorList>
            <person name="van de Vossenberg B.T.L.H."/>
            <person name="Warris S."/>
            <person name="Nguyen H.D.T."/>
            <person name="van Gent-Pelzer M.P.E."/>
            <person name="Joly D.L."/>
            <person name="van de Geest H.C."/>
            <person name="Bonants P.J.M."/>
            <person name="Smith D.S."/>
            <person name="Levesque C.A."/>
            <person name="van der Lee T.A.J."/>
        </authorList>
    </citation>
    <scope>NUCLEOTIDE SEQUENCE [LARGE SCALE GENOMIC DNA]</scope>
    <source>
        <strain evidence="9 10">CBS 809.83</strain>
    </source>
</reference>
<gene>
    <name evidence="9" type="ORF">PhCBS80983_g03140</name>
</gene>
<evidence type="ECO:0000313" key="10">
    <source>
        <dbReference type="Proteomes" id="UP000318582"/>
    </source>
</evidence>
<organism evidence="9 10">
    <name type="scientific">Powellomyces hirtus</name>
    <dbReference type="NCBI Taxonomy" id="109895"/>
    <lineage>
        <taxon>Eukaryota</taxon>
        <taxon>Fungi</taxon>
        <taxon>Fungi incertae sedis</taxon>
        <taxon>Chytridiomycota</taxon>
        <taxon>Chytridiomycota incertae sedis</taxon>
        <taxon>Chytridiomycetes</taxon>
        <taxon>Spizellomycetales</taxon>
        <taxon>Powellomycetaceae</taxon>
        <taxon>Powellomyces</taxon>
    </lineage>
</organism>
<comment type="caution">
    <text evidence="9">The sequence shown here is derived from an EMBL/GenBank/DDBJ whole genome shotgun (WGS) entry which is preliminary data.</text>
</comment>
<feature type="domain" description="Protein root UVB sensitive/RUS" evidence="7">
    <location>
        <begin position="1"/>
        <end position="188"/>
    </location>
</feature>
<protein>
    <recommendedName>
        <fullName evidence="11">DUF647-domain-containing protein</fullName>
    </recommendedName>
</protein>
<comment type="subcellular location">
    <subcellularLocation>
        <location evidence="1">Membrane</location>
    </subcellularLocation>
</comment>
<dbReference type="InterPro" id="IPR055412">
    <property type="entry name" value="UVB_sens_C"/>
</dbReference>
<comment type="similarity">
    <text evidence="2">Belongs to the RUS1 family.</text>
</comment>
<evidence type="ECO:0000256" key="2">
    <source>
        <dbReference type="ARBA" id="ARBA00007558"/>
    </source>
</evidence>
<dbReference type="PANTHER" id="PTHR12770">
    <property type="entry name" value="RUS1 FAMILY PROTEIN C16ORF58"/>
    <property type="match status" value="1"/>
</dbReference>
<dbReference type="PANTHER" id="PTHR12770:SF31">
    <property type="entry name" value="RUS FAMILY MEMBER 1"/>
    <property type="match status" value="1"/>
</dbReference>